<evidence type="ECO:0000256" key="1">
    <source>
        <dbReference type="ARBA" id="ARBA00023125"/>
    </source>
</evidence>
<keyword evidence="1" id="KW-0238">DNA-binding</keyword>
<accession>A0A0P6YA05</accession>
<sequence>MCAEHGFAATLWLALLSDIFHIQYHLIDDLQHIPTQTDILFIFNKPSTAFLKIKQYRIYRINDWDLNALLNELIAKYSYFCKFDYQTIKEFTKREYSIFMEICAGLSNRMIAEKFQLSERTVEGFVARILQKTGLKNRHEIIVFYYKFIYPINRIIKRDDFIGKYPVL</sequence>
<dbReference type="GO" id="GO:0006355">
    <property type="term" value="P:regulation of DNA-templated transcription"/>
    <property type="evidence" value="ECO:0007669"/>
    <property type="project" value="InterPro"/>
</dbReference>
<dbReference type="EMBL" id="LGKP01000021">
    <property type="protein sequence ID" value="KPL86830.1"/>
    <property type="molecule type" value="Genomic_DNA"/>
</dbReference>
<protein>
    <recommendedName>
        <fullName evidence="2">HTH luxR-type domain-containing protein</fullName>
    </recommendedName>
</protein>
<dbReference type="InterPro" id="IPR036388">
    <property type="entry name" value="WH-like_DNA-bd_sf"/>
</dbReference>
<dbReference type="SUPFAM" id="SSF46894">
    <property type="entry name" value="C-terminal effector domain of the bipartite response regulators"/>
    <property type="match status" value="1"/>
</dbReference>
<evidence type="ECO:0000259" key="2">
    <source>
        <dbReference type="PROSITE" id="PS00622"/>
    </source>
</evidence>
<dbReference type="SMART" id="SM00421">
    <property type="entry name" value="HTH_LUXR"/>
    <property type="match status" value="1"/>
</dbReference>
<dbReference type="CDD" id="cd06170">
    <property type="entry name" value="LuxR_C_like"/>
    <property type="match status" value="1"/>
</dbReference>
<proteinExistence type="predicted"/>
<comment type="caution">
    <text evidence="3">The sequence shown here is derived from an EMBL/GenBank/DDBJ whole genome shotgun (WGS) entry which is preliminary data.</text>
</comment>
<organism evidence="3 4">
    <name type="scientific">Herpetosiphon geysericola</name>
    <dbReference type="NCBI Taxonomy" id="70996"/>
    <lineage>
        <taxon>Bacteria</taxon>
        <taxon>Bacillati</taxon>
        <taxon>Chloroflexota</taxon>
        <taxon>Chloroflexia</taxon>
        <taxon>Herpetosiphonales</taxon>
        <taxon>Herpetosiphonaceae</taxon>
        <taxon>Herpetosiphon</taxon>
    </lineage>
</organism>
<evidence type="ECO:0000313" key="4">
    <source>
        <dbReference type="Proteomes" id="UP000050277"/>
    </source>
</evidence>
<dbReference type="PRINTS" id="PR00038">
    <property type="entry name" value="HTHLUXR"/>
</dbReference>
<dbReference type="GO" id="GO:0003677">
    <property type="term" value="F:DNA binding"/>
    <property type="evidence" value="ECO:0007669"/>
    <property type="project" value="UniProtKB-KW"/>
</dbReference>
<gene>
    <name evidence="3" type="ORF">SE18_12830</name>
</gene>
<dbReference type="InterPro" id="IPR016032">
    <property type="entry name" value="Sig_transdc_resp-reg_C-effctor"/>
</dbReference>
<dbReference type="Gene3D" id="1.10.10.10">
    <property type="entry name" value="Winged helix-like DNA-binding domain superfamily/Winged helix DNA-binding domain"/>
    <property type="match status" value="1"/>
</dbReference>
<keyword evidence="4" id="KW-1185">Reference proteome</keyword>
<dbReference type="InterPro" id="IPR039420">
    <property type="entry name" value="WalR-like"/>
</dbReference>
<dbReference type="AlphaFoldDB" id="A0A0P6YA05"/>
<dbReference type="InterPro" id="IPR000792">
    <property type="entry name" value="Tscrpt_reg_LuxR_C"/>
</dbReference>
<dbReference type="Pfam" id="PF00196">
    <property type="entry name" value="GerE"/>
    <property type="match status" value="1"/>
</dbReference>
<feature type="domain" description="HTH luxR-type" evidence="2">
    <location>
        <begin position="105"/>
        <end position="132"/>
    </location>
</feature>
<dbReference type="STRING" id="70996.SE18_12830"/>
<dbReference type="PANTHER" id="PTHR43214:SF43">
    <property type="entry name" value="TWO-COMPONENT RESPONSE REGULATOR"/>
    <property type="match status" value="1"/>
</dbReference>
<evidence type="ECO:0000313" key="3">
    <source>
        <dbReference type="EMBL" id="KPL86830.1"/>
    </source>
</evidence>
<dbReference type="PROSITE" id="PS00622">
    <property type="entry name" value="HTH_LUXR_1"/>
    <property type="match status" value="1"/>
</dbReference>
<dbReference type="PANTHER" id="PTHR43214">
    <property type="entry name" value="TWO-COMPONENT RESPONSE REGULATOR"/>
    <property type="match status" value="1"/>
</dbReference>
<name>A0A0P6YA05_9CHLR</name>
<dbReference type="Proteomes" id="UP000050277">
    <property type="component" value="Unassembled WGS sequence"/>
</dbReference>
<reference evidence="3 4" key="1">
    <citation type="submission" date="2015-07" db="EMBL/GenBank/DDBJ databases">
        <title>Whole genome sequence of Herpetosiphon geysericola DSM 7119.</title>
        <authorList>
            <person name="Hemp J."/>
            <person name="Ward L.M."/>
            <person name="Pace L.A."/>
            <person name="Fischer W.W."/>
        </authorList>
    </citation>
    <scope>NUCLEOTIDE SEQUENCE [LARGE SCALE GENOMIC DNA]</scope>
    <source>
        <strain evidence="3 4">DSM 7119</strain>
    </source>
</reference>